<feature type="transmembrane region" description="Helical" evidence="2">
    <location>
        <begin position="133"/>
        <end position="154"/>
    </location>
</feature>
<dbReference type="OrthoDB" id="2355659at2759"/>
<keyword evidence="2" id="KW-0812">Transmembrane</keyword>
<keyword evidence="4" id="KW-1185">Reference proteome</keyword>
<feature type="compositionally biased region" description="Low complexity" evidence="1">
    <location>
        <begin position="413"/>
        <end position="427"/>
    </location>
</feature>
<accession>A0A8H5C3W8</accession>
<dbReference type="Proteomes" id="UP000541558">
    <property type="component" value="Unassembled WGS sequence"/>
</dbReference>
<feature type="compositionally biased region" description="Polar residues" evidence="1">
    <location>
        <begin position="60"/>
        <end position="70"/>
    </location>
</feature>
<feature type="compositionally biased region" description="Low complexity" evidence="1">
    <location>
        <begin position="329"/>
        <end position="344"/>
    </location>
</feature>
<feature type="transmembrane region" description="Helical" evidence="2">
    <location>
        <begin position="183"/>
        <end position="207"/>
    </location>
</feature>
<name>A0A8H5C3W8_9AGAR</name>
<sequence length="476" mass="52397">MSIFGRQTPFVRKPGLGRSSEQGQLALGHYRVYPRPHLRSPTRRQHQDQGAHQHDDGPSSCETTPKSPVQNRPAVNVHGDRHTLPTTTTTTTTTSNAGKTASHIAPPIITWPLSTLARPPPLRLAAMRRYTRTASLAITTVGLVINTIITLYVFSGWSSSYKWEPESEWESKTGYWRVDGVKLLWGLLSAYFSSAAIVCGVGLFGILKNRPTYIRFYRDYTIADFCFCSFFITLAAYGSFRGQTRAGVCEHFSEYPELMRDMLEMGLSIENCELWLERAVLASLAVLFIVLAVRLHFLLALSNYYSHLIRYHRPGSSKSLSLSSCGSSSSSSSHSSHSSISSSSAPQRIYLLPGPPPQKGLDGHPTIDVVYAPVPIDSLPLEMQVQAVEAWVQRSPASSHSHSHSHSREDVVSPTHSHSSSSSLTSSQRRELRSHRRRSGSGEVALGAVSQGRIRLATQPEEGLLPSYSKSAPGKA</sequence>
<reference evidence="3 4" key="1">
    <citation type="journal article" date="2020" name="ISME J.">
        <title>Uncovering the hidden diversity of litter-decomposition mechanisms in mushroom-forming fungi.</title>
        <authorList>
            <person name="Floudas D."/>
            <person name="Bentzer J."/>
            <person name="Ahren D."/>
            <person name="Johansson T."/>
            <person name="Persson P."/>
            <person name="Tunlid A."/>
        </authorList>
    </citation>
    <scope>NUCLEOTIDE SEQUENCE [LARGE SCALE GENOMIC DNA]</scope>
    <source>
        <strain evidence="3 4">CBS 175.51</strain>
    </source>
</reference>
<feature type="compositionally biased region" description="Basic and acidic residues" evidence="1">
    <location>
        <begin position="45"/>
        <end position="57"/>
    </location>
</feature>
<evidence type="ECO:0000313" key="4">
    <source>
        <dbReference type="Proteomes" id="UP000541558"/>
    </source>
</evidence>
<comment type="caution">
    <text evidence="3">The sequence shown here is derived from an EMBL/GenBank/DDBJ whole genome shotgun (WGS) entry which is preliminary data.</text>
</comment>
<dbReference type="EMBL" id="JAACJK010000109">
    <property type="protein sequence ID" value="KAF5333638.1"/>
    <property type="molecule type" value="Genomic_DNA"/>
</dbReference>
<protein>
    <submittedName>
        <fullName evidence="3">Uncharacterized protein</fullName>
    </submittedName>
</protein>
<evidence type="ECO:0000313" key="3">
    <source>
        <dbReference type="EMBL" id="KAF5333638.1"/>
    </source>
</evidence>
<keyword evidence="2" id="KW-0472">Membrane</keyword>
<organism evidence="3 4">
    <name type="scientific">Ephemerocybe angulata</name>
    <dbReference type="NCBI Taxonomy" id="980116"/>
    <lineage>
        <taxon>Eukaryota</taxon>
        <taxon>Fungi</taxon>
        <taxon>Dikarya</taxon>
        <taxon>Basidiomycota</taxon>
        <taxon>Agaricomycotina</taxon>
        <taxon>Agaricomycetes</taxon>
        <taxon>Agaricomycetidae</taxon>
        <taxon>Agaricales</taxon>
        <taxon>Agaricineae</taxon>
        <taxon>Psathyrellaceae</taxon>
        <taxon>Ephemerocybe</taxon>
    </lineage>
</organism>
<evidence type="ECO:0000256" key="2">
    <source>
        <dbReference type="SAM" id="Phobius"/>
    </source>
</evidence>
<feature type="region of interest" description="Disordered" evidence="1">
    <location>
        <begin position="329"/>
        <end position="357"/>
    </location>
</feature>
<proteinExistence type="predicted"/>
<dbReference type="AlphaFoldDB" id="A0A8H5C3W8"/>
<gene>
    <name evidence="3" type="ORF">D9611_002782</name>
</gene>
<feature type="transmembrane region" description="Helical" evidence="2">
    <location>
        <begin position="219"/>
        <end position="238"/>
    </location>
</feature>
<evidence type="ECO:0000256" key="1">
    <source>
        <dbReference type="SAM" id="MobiDB-lite"/>
    </source>
</evidence>
<feature type="region of interest" description="Disordered" evidence="1">
    <location>
        <begin position="394"/>
        <end position="476"/>
    </location>
</feature>
<feature type="region of interest" description="Disordered" evidence="1">
    <location>
        <begin position="36"/>
        <end position="100"/>
    </location>
</feature>
<feature type="transmembrane region" description="Helical" evidence="2">
    <location>
        <begin position="280"/>
        <end position="301"/>
    </location>
</feature>
<feature type="region of interest" description="Disordered" evidence="1">
    <location>
        <begin position="1"/>
        <end position="24"/>
    </location>
</feature>
<keyword evidence="2" id="KW-1133">Transmembrane helix</keyword>